<sequence>PNSGKLLFTSACISLFSPEISFYYSFPVLLLIWSKLLPIIWHTLLLIVDFHFCLMKKNEAWRALKHRVYPECAGFC</sequence>
<dbReference type="Ensembl" id="ENSNPET00000018624.1">
    <property type="protein sequence ID" value="ENSNPEP00000018163.1"/>
    <property type="gene ID" value="ENSNPEG00000013531.1"/>
</dbReference>
<protein>
    <submittedName>
        <fullName evidence="1">Uncharacterized protein</fullName>
    </submittedName>
</protein>
<dbReference type="AlphaFoldDB" id="A0A8C6ZSV4"/>
<reference evidence="1" key="1">
    <citation type="submission" date="2025-08" db="UniProtKB">
        <authorList>
            <consortium name="Ensembl"/>
        </authorList>
    </citation>
    <scope>IDENTIFICATION</scope>
</reference>
<dbReference type="Proteomes" id="UP000694420">
    <property type="component" value="Unplaced"/>
</dbReference>
<evidence type="ECO:0000313" key="1">
    <source>
        <dbReference type="Ensembl" id="ENSNPEP00000018163.1"/>
    </source>
</evidence>
<keyword evidence="2" id="KW-1185">Reference proteome</keyword>
<proteinExistence type="predicted"/>
<accession>A0A8C6ZSV4</accession>
<organism evidence="1 2">
    <name type="scientific">Nothoprocta perdicaria</name>
    <name type="common">Chilean tinamou</name>
    <name type="synonym">Crypturus perdicarius</name>
    <dbReference type="NCBI Taxonomy" id="30464"/>
    <lineage>
        <taxon>Eukaryota</taxon>
        <taxon>Metazoa</taxon>
        <taxon>Chordata</taxon>
        <taxon>Craniata</taxon>
        <taxon>Vertebrata</taxon>
        <taxon>Euteleostomi</taxon>
        <taxon>Archelosauria</taxon>
        <taxon>Archosauria</taxon>
        <taxon>Dinosauria</taxon>
        <taxon>Saurischia</taxon>
        <taxon>Theropoda</taxon>
        <taxon>Coelurosauria</taxon>
        <taxon>Aves</taxon>
        <taxon>Palaeognathae</taxon>
        <taxon>Tinamiformes</taxon>
        <taxon>Tinamidae</taxon>
        <taxon>Nothoprocta</taxon>
    </lineage>
</organism>
<reference evidence="1" key="2">
    <citation type="submission" date="2025-09" db="UniProtKB">
        <authorList>
            <consortium name="Ensembl"/>
        </authorList>
    </citation>
    <scope>IDENTIFICATION</scope>
</reference>
<name>A0A8C6ZSV4_NOTPE</name>
<evidence type="ECO:0000313" key="2">
    <source>
        <dbReference type="Proteomes" id="UP000694420"/>
    </source>
</evidence>